<evidence type="ECO:0000313" key="6">
    <source>
        <dbReference type="Proteomes" id="UP000000927"/>
    </source>
</evidence>
<gene>
    <name evidence="5" type="ordered locus">PRU_1385</name>
</gene>
<dbReference type="EMBL" id="CP002006">
    <property type="protein sequence ID" value="ADE82958.1"/>
    <property type="molecule type" value="Genomic_DNA"/>
</dbReference>
<evidence type="ECO:0000256" key="1">
    <source>
        <dbReference type="ARBA" id="ARBA00006739"/>
    </source>
</evidence>
<evidence type="ECO:0000259" key="4">
    <source>
        <dbReference type="Pfam" id="PF00535"/>
    </source>
</evidence>
<organism evidence="5 6">
    <name type="scientific">Xylanibacter ruminicola (strain ATCC 19189 / DSM 19721 / CIP 105475 / JCM 8958 / 23)</name>
    <name type="common">Prevotella ruminicola</name>
    <dbReference type="NCBI Taxonomy" id="264731"/>
    <lineage>
        <taxon>Bacteria</taxon>
        <taxon>Pseudomonadati</taxon>
        <taxon>Bacteroidota</taxon>
        <taxon>Bacteroidia</taxon>
        <taxon>Bacteroidales</taxon>
        <taxon>Prevotellaceae</taxon>
        <taxon>Xylanibacter</taxon>
    </lineage>
</organism>
<name>D5ESU3_XYLR2</name>
<evidence type="ECO:0000313" key="5">
    <source>
        <dbReference type="EMBL" id="ADE82958.1"/>
    </source>
</evidence>
<protein>
    <submittedName>
        <fullName evidence="5">Glycosyltransferase, group 2 family</fullName>
        <ecNumber evidence="5">2.4.1.-</ecNumber>
    </submittedName>
</protein>
<sequence length="298" mass="34012">MQNECKLSIITINYNGLKDTCELIDSIPFNNNLEVIVVDNASKEDEASIIAERNPQVKVIRSPRNLGFAGGNNFGIKEAKGKYILLINNDTYFKEYNIEQLIKRLISSDKIGIVSPKICFAWGNNPLQFAGYTPLSPITVRNQAIGFGEDDHGQYDIATPTPYAHGAAMLIKREAINKVGLMPECFFLYYEELDWSMMFTRAGYEIWYDPACTVYHKESQTTGQNSPLRTYYITRNRLLLVKRNYKGINKYLSYIYLIGIVGLRDILKYTITRQPSLFKAVLKGLRDFINSKFSCLNS</sequence>
<dbReference type="GO" id="GO:0016757">
    <property type="term" value="F:glycosyltransferase activity"/>
    <property type="evidence" value="ECO:0007669"/>
    <property type="project" value="UniProtKB-KW"/>
</dbReference>
<comment type="similarity">
    <text evidence="1">Belongs to the glycosyltransferase 2 family.</text>
</comment>
<accession>D5ESU3</accession>
<evidence type="ECO:0000256" key="3">
    <source>
        <dbReference type="ARBA" id="ARBA00022679"/>
    </source>
</evidence>
<dbReference type="Gene3D" id="3.90.550.10">
    <property type="entry name" value="Spore Coat Polysaccharide Biosynthesis Protein SpsA, Chain A"/>
    <property type="match status" value="1"/>
</dbReference>
<dbReference type="InterPro" id="IPR001173">
    <property type="entry name" value="Glyco_trans_2-like"/>
</dbReference>
<keyword evidence="2 5" id="KW-0328">Glycosyltransferase</keyword>
<dbReference type="PANTHER" id="PTHR43179:SF12">
    <property type="entry name" value="GALACTOFURANOSYLTRANSFERASE GLFT2"/>
    <property type="match status" value="1"/>
</dbReference>
<dbReference type="eggNOG" id="COG1216">
    <property type="taxonomic scope" value="Bacteria"/>
</dbReference>
<dbReference type="EC" id="2.4.1.-" evidence="5"/>
<dbReference type="InterPro" id="IPR029044">
    <property type="entry name" value="Nucleotide-diphossugar_trans"/>
</dbReference>
<dbReference type="AlphaFoldDB" id="D5ESU3"/>
<feature type="domain" description="Glycosyltransferase 2-like" evidence="4">
    <location>
        <begin position="8"/>
        <end position="179"/>
    </location>
</feature>
<dbReference type="STRING" id="264731.PRU_1385"/>
<dbReference type="PANTHER" id="PTHR43179">
    <property type="entry name" value="RHAMNOSYLTRANSFERASE WBBL"/>
    <property type="match status" value="1"/>
</dbReference>
<dbReference type="HOGENOM" id="CLU_023845_4_1_10"/>
<proteinExistence type="inferred from homology"/>
<dbReference type="GeneID" id="31500951"/>
<dbReference type="CAZy" id="GT2">
    <property type="family name" value="Glycosyltransferase Family 2"/>
</dbReference>
<dbReference type="Proteomes" id="UP000000927">
    <property type="component" value="Chromosome"/>
</dbReference>
<evidence type="ECO:0000256" key="2">
    <source>
        <dbReference type="ARBA" id="ARBA00022676"/>
    </source>
</evidence>
<dbReference type="SUPFAM" id="SSF53448">
    <property type="entry name" value="Nucleotide-diphospho-sugar transferases"/>
    <property type="match status" value="1"/>
</dbReference>
<dbReference type="CDD" id="cd04186">
    <property type="entry name" value="GT_2_like_c"/>
    <property type="match status" value="1"/>
</dbReference>
<keyword evidence="6" id="KW-1185">Reference proteome</keyword>
<dbReference type="RefSeq" id="WP_013064944.1">
    <property type="nucleotide sequence ID" value="NC_014033.1"/>
</dbReference>
<keyword evidence="3 5" id="KW-0808">Transferase</keyword>
<reference evidence="5 6" key="1">
    <citation type="journal article" date="2010" name="Microb. Ecol.">
        <title>Comparative genome analysis of Prevotella ruminicola and Prevotella bryantii: insights into their environmental niche.</title>
        <authorList>
            <consortium name="North American Consortium for Rumen Bacteria"/>
            <person name="Purushe J."/>
            <person name="Fouts D.E."/>
            <person name="Morrison M."/>
            <person name="White B.A."/>
            <person name="Mackie R.I."/>
            <person name="Coutinho P.M."/>
            <person name="Henrissat B."/>
            <person name="Nelson K.E."/>
        </authorList>
    </citation>
    <scope>NUCLEOTIDE SEQUENCE [LARGE SCALE GENOMIC DNA]</scope>
    <source>
        <strain evidence="6">ATCC 19189 / JCM 8958 / 23</strain>
    </source>
</reference>
<dbReference type="Pfam" id="PF00535">
    <property type="entry name" value="Glycos_transf_2"/>
    <property type="match status" value="1"/>
</dbReference>
<dbReference type="KEGG" id="pru:PRU_1385"/>